<organism evidence="1 2">
    <name type="scientific">Vermiconidia calcicola</name>
    <dbReference type="NCBI Taxonomy" id="1690605"/>
    <lineage>
        <taxon>Eukaryota</taxon>
        <taxon>Fungi</taxon>
        <taxon>Dikarya</taxon>
        <taxon>Ascomycota</taxon>
        <taxon>Pezizomycotina</taxon>
        <taxon>Dothideomycetes</taxon>
        <taxon>Dothideomycetidae</taxon>
        <taxon>Mycosphaerellales</taxon>
        <taxon>Extremaceae</taxon>
        <taxon>Vermiconidia</taxon>
    </lineage>
</organism>
<dbReference type="EMBL" id="JAUTXU010000028">
    <property type="protein sequence ID" value="KAK3719016.1"/>
    <property type="molecule type" value="Genomic_DNA"/>
</dbReference>
<evidence type="ECO:0000313" key="2">
    <source>
        <dbReference type="Proteomes" id="UP001281147"/>
    </source>
</evidence>
<keyword evidence="2" id="KW-1185">Reference proteome</keyword>
<proteinExistence type="predicted"/>
<comment type="caution">
    <text evidence="1">The sequence shown here is derived from an EMBL/GenBank/DDBJ whole genome shotgun (WGS) entry which is preliminary data.</text>
</comment>
<evidence type="ECO:0000313" key="1">
    <source>
        <dbReference type="EMBL" id="KAK3719016.1"/>
    </source>
</evidence>
<reference evidence="1" key="1">
    <citation type="submission" date="2023-07" db="EMBL/GenBank/DDBJ databases">
        <title>Black Yeasts Isolated from many extreme environments.</title>
        <authorList>
            <person name="Coleine C."/>
            <person name="Stajich J.E."/>
            <person name="Selbmann L."/>
        </authorList>
    </citation>
    <scope>NUCLEOTIDE SEQUENCE</scope>
    <source>
        <strain evidence="1">CCFEE 5714</strain>
    </source>
</reference>
<name>A0ACC3NP54_9PEZI</name>
<gene>
    <name evidence="1" type="ORF">LTR37_004579</name>
</gene>
<accession>A0ACC3NP54</accession>
<dbReference type="Proteomes" id="UP001281147">
    <property type="component" value="Unassembled WGS sequence"/>
</dbReference>
<sequence>MSRRTKYWGLHPTAERKLGREAQRPEHDLRRLIGHANFVDRALMDQLGITYEQSEPNAVPAAQDIEAASKRRLLDLISDEDFDDDGSSCDDGASDSPDTDEEADGDHALVRTQPHLPVVNATVRSDESIAQKPMPERRESDIAKVTFNEHDQGLTIAEAIQPKKSDEIQVSFIEVLDDMEFDDRSDRSTPLVSDSITVSEPHVQRDYFSL</sequence>
<protein>
    <submittedName>
        <fullName evidence="1">Uncharacterized protein</fullName>
    </submittedName>
</protein>